<dbReference type="Proteomes" id="UP000789390">
    <property type="component" value="Unassembled WGS sequence"/>
</dbReference>
<proteinExistence type="predicted"/>
<dbReference type="EMBL" id="CAKKLH010000328">
    <property type="protein sequence ID" value="CAH0112578.1"/>
    <property type="molecule type" value="Genomic_DNA"/>
</dbReference>
<evidence type="ECO:0000313" key="4">
    <source>
        <dbReference type="Proteomes" id="UP000789390"/>
    </source>
</evidence>
<feature type="domain" description="Reverse transcriptase Ty1/copia-type" evidence="2">
    <location>
        <begin position="158"/>
        <end position="287"/>
    </location>
</feature>
<keyword evidence="4" id="KW-1185">Reference proteome</keyword>
<name>A0A8J2WR61_9CRUS</name>
<dbReference type="AlphaFoldDB" id="A0A8J2WR61"/>
<feature type="region of interest" description="Disordered" evidence="1">
    <location>
        <begin position="1"/>
        <end position="78"/>
    </location>
</feature>
<comment type="caution">
    <text evidence="3">The sequence shown here is derived from an EMBL/GenBank/DDBJ whole genome shotgun (WGS) entry which is preliminary data.</text>
</comment>
<evidence type="ECO:0000313" key="3">
    <source>
        <dbReference type="EMBL" id="CAH0112578.1"/>
    </source>
</evidence>
<evidence type="ECO:0000259" key="2">
    <source>
        <dbReference type="Pfam" id="PF07727"/>
    </source>
</evidence>
<dbReference type="Pfam" id="PF07727">
    <property type="entry name" value="RVT_2"/>
    <property type="match status" value="1"/>
</dbReference>
<protein>
    <recommendedName>
        <fullName evidence="2">Reverse transcriptase Ty1/copia-type domain-containing protein</fullName>
    </recommendedName>
</protein>
<gene>
    <name evidence="3" type="ORF">DGAL_LOCUS16313</name>
</gene>
<feature type="compositionally biased region" description="Polar residues" evidence="1">
    <location>
        <begin position="54"/>
        <end position="68"/>
    </location>
</feature>
<evidence type="ECO:0000256" key="1">
    <source>
        <dbReference type="SAM" id="MobiDB-lite"/>
    </source>
</evidence>
<sequence length="308" mass="34399">MEALNLGQQPPPNEEEMVAVPGQEEDDGAQVDRAIEAEQEEADQNEMPPRDSTGDIQQGVTHADTTSPTNPPGTTYVHDYRRTRSGCVYLKYRRSIGLPASTSIKTSTSVHSELDVDEPQSYREALQSKFSKEWMAAFKEEYDAQIANESWVLIPPSELPPGTKPIGHKWIEKFKPGYDDVLARFKGRLTAVGYSQRPGIDYGDIYAAVPRLKSFRVFISLVASEGFDMVQIDIKTAFLNAVLDCPVYMTQLEGFVVPGKEDWPVLLNKALYGTKQAPVLWGEDLQENGGKSRLQSAKFRQLCLHTLN</sequence>
<dbReference type="InterPro" id="IPR013103">
    <property type="entry name" value="RVT_2"/>
</dbReference>
<feature type="compositionally biased region" description="Acidic residues" evidence="1">
    <location>
        <begin position="13"/>
        <end position="29"/>
    </location>
</feature>
<dbReference type="OrthoDB" id="8069008at2759"/>
<organism evidence="3 4">
    <name type="scientific">Daphnia galeata</name>
    <dbReference type="NCBI Taxonomy" id="27404"/>
    <lineage>
        <taxon>Eukaryota</taxon>
        <taxon>Metazoa</taxon>
        <taxon>Ecdysozoa</taxon>
        <taxon>Arthropoda</taxon>
        <taxon>Crustacea</taxon>
        <taxon>Branchiopoda</taxon>
        <taxon>Diplostraca</taxon>
        <taxon>Cladocera</taxon>
        <taxon>Anomopoda</taxon>
        <taxon>Daphniidae</taxon>
        <taxon>Daphnia</taxon>
    </lineage>
</organism>
<reference evidence="3" key="1">
    <citation type="submission" date="2021-11" db="EMBL/GenBank/DDBJ databases">
        <authorList>
            <person name="Schell T."/>
        </authorList>
    </citation>
    <scope>NUCLEOTIDE SEQUENCE</scope>
    <source>
        <strain evidence="3">M5</strain>
    </source>
</reference>
<accession>A0A8J2WR61</accession>